<evidence type="ECO:0000256" key="5">
    <source>
        <dbReference type="ARBA" id="ARBA00010810"/>
    </source>
</evidence>
<dbReference type="UniPathway" id="UPA00378"/>
<evidence type="ECO:0000256" key="4">
    <source>
        <dbReference type="ARBA" id="ARBA00004922"/>
    </source>
</evidence>
<evidence type="ECO:0000256" key="2">
    <source>
        <dbReference type="ARBA" id="ARBA00001946"/>
    </source>
</evidence>
<dbReference type="GO" id="GO:0004579">
    <property type="term" value="F:dolichyl-diphosphooligosaccharide-protein glycotransferase activity"/>
    <property type="evidence" value="ECO:0007669"/>
    <property type="project" value="UniProtKB-EC"/>
</dbReference>
<comment type="pathway">
    <text evidence="4">Protein modification; protein glycosylation.</text>
</comment>
<keyword evidence="7" id="KW-0328">Glycosyltransferase</keyword>
<evidence type="ECO:0000256" key="3">
    <source>
        <dbReference type="ARBA" id="ARBA00004127"/>
    </source>
</evidence>
<evidence type="ECO:0000259" key="17">
    <source>
        <dbReference type="Pfam" id="PF02516"/>
    </source>
</evidence>
<evidence type="ECO:0000256" key="6">
    <source>
        <dbReference type="ARBA" id="ARBA00012605"/>
    </source>
</evidence>
<dbReference type="Gramene" id="KMS64634">
    <property type="protein sequence ID" value="KMS64634"/>
    <property type="gene ID" value="BVRB_018250"/>
</dbReference>
<keyword evidence="13 16" id="KW-0472">Membrane</keyword>
<evidence type="ECO:0000313" key="18">
    <source>
        <dbReference type="EMBL" id="KMS64634.1"/>
    </source>
</evidence>
<evidence type="ECO:0000256" key="7">
    <source>
        <dbReference type="ARBA" id="ARBA00022676"/>
    </source>
</evidence>
<keyword evidence="14" id="KW-0464">Manganese</keyword>
<organism evidence="18 19">
    <name type="scientific">Beta vulgaris subsp. vulgaris</name>
    <name type="common">Beet</name>
    <dbReference type="NCBI Taxonomy" id="3555"/>
    <lineage>
        <taxon>Eukaryota</taxon>
        <taxon>Viridiplantae</taxon>
        <taxon>Streptophyta</taxon>
        <taxon>Embryophyta</taxon>
        <taxon>Tracheophyta</taxon>
        <taxon>Spermatophyta</taxon>
        <taxon>Magnoliopsida</taxon>
        <taxon>eudicotyledons</taxon>
        <taxon>Gunneridae</taxon>
        <taxon>Pentapetalae</taxon>
        <taxon>Caryophyllales</taxon>
        <taxon>Chenopodiaceae</taxon>
        <taxon>Betoideae</taxon>
        <taxon>Beta</taxon>
    </lineage>
</organism>
<evidence type="ECO:0000256" key="11">
    <source>
        <dbReference type="ARBA" id="ARBA00022842"/>
    </source>
</evidence>
<evidence type="ECO:0000256" key="12">
    <source>
        <dbReference type="ARBA" id="ARBA00022989"/>
    </source>
</evidence>
<keyword evidence="11" id="KW-0460">Magnesium</keyword>
<feature type="domain" description="Oligosaccharyl transferase STT3 N-terminal" evidence="17">
    <location>
        <begin position="19"/>
        <end position="60"/>
    </location>
</feature>
<sequence>MAASETANASSFRQACGNVLAVFILILIRVLAFSIRLFSVIKYEGVIHEFDPYFYYRDCNTFSTISLKQFAKVGSGMLFEAACCTLF</sequence>
<keyword evidence="19" id="KW-1185">Reference proteome</keyword>
<reference evidence="18 19" key="1">
    <citation type="journal article" date="2014" name="Nature">
        <title>The genome of the recently domesticated crop plant sugar beet (Beta vulgaris).</title>
        <authorList>
            <person name="Dohm J.C."/>
            <person name="Minoche A.E."/>
            <person name="Holtgrawe D."/>
            <person name="Capella-Gutierrez S."/>
            <person name="Zakrzewski F."/>
            <person name="Tafer H."/>
            <person name="Rupp O."/>
            <person name="Sorensen T.R."/>
            <person name="Stracke R."/>
            <person name="Reinhardt R."/>
            <person name="Goesmann A."/>
            <person name="Kraft T."/>
            <person name="Schulz B."/>
            <person name="Stadler P.F."/>
            <person name="Schmidt T."/>
            <person name="Gabaldon T."/>
            <person name="Lehrach H."/>
            <person name="Weisshaar B."/>
            <person name="Himmelbauer H."/>
        </authorList>
    </citation>
    <scope>NUCLEOTIDE SEQUENCE [LARGE SCALE GENOMIC DNA]</scope>
    <source>
        <tissue evidence="18">Taproot</tissue>
    </source>
</reference>
<dbReference type="EMBL" id="KQ126437">
    <property type="protein sequence ID" value="KMS64634.1"/>
    <property type="molecule type" value="Genomic_DNA"/>
</dbReference>
<keyword evidence="12 16" id="KW-1133">Transmembrane helix</keyword>
<gene>
    <name evidence="18" type="ORF">BVRB_018250</name>
</gene>
<evidence type="ECO:0000313" key="19">
    <source>
        <dbReference type="Proteomes" id="UP000035740"/>
    </source>
</evidence>
<name>A0A0J7YLV1_BETVV</name>
<evidence type="ECO:0000256" key="10">
    <source>
        <dbReference type="ARBA" id="ARBA00022723"/>
    </source>
</evidence>
<keyword evidence="9 16" id="KW-0812">Transmembrane</keyword>
<dbReference type="OMA" id="YDFGIGL"/>
<dbReference type="ExpressionAtlas" id="A0A0J7YLV1">
    <property type="expression patterns" value="baseline"/>
</dbReference>
<keyword evidence="8" id="KW-0808">Transferase</keyword>
<comment type="catalytic activity">
    <reaction evidence="15">
        <text>a di-trans,poly-cis-dolichyl diphosphooligosaccharide + L-asparaginyl-[protein] = N(4)-(oligosaccharide-(1-&gt;4)-N-acetyl-beta-D-glucosaminyl-(1-&gt;4)-N-acetyl-beta-D-glucosaminyl)-L-asparaginyl-[protein] + a di-trans,poly-cis-dolichyl diphosphate + H(+)</text>
        <dbReference type="Rhea" id="RHEA:22980"/>
        <dbReference type="Rhea" id="RHEA-COMP:12804"/>
        <dbReference type="Rhea" id="RHEA-COMP:12805"/>
        <dbReference type="Rhea" id="RHEA-COMP:19506"/>
        <dbReference type="Rhea" id="RHEA-COMP:19509"/>
        <dbReference type="ChEBI" id="CHEBI:15378"/>
        <dbReference type="ChEBI" id="CHEBI:50347"/>
        <dbReference type="ChEBI" id="CHEBI:57497"/>
        <dbReference type="ChEBI" id="CHEBI:57570"/>
        <dbReference type="ChEBI" id="CHEBI:132529"/>
        <dbReference type="EC" id="2.4.99.18"/>
    </reaction>
</comment>
<comment type="similarity">
    <text evidence="5">Belongs to the STT3 family.</text>
</comment>
<dbReference type="EC" id="2.4.99.18" evidence="6"/>
<evidence type="ECO:0000256" key="9">
    <source>
        <dbReference type="ARBA" id="ARBA00022692"/>
    </source>
</evidence>
<dbReference type="GO" id="GO:0012505">
    <property type="term" value="C:endomembrane system"/>
    <property type="evidence" value="ECO:0007669"/>
    <property type="project" value="UniProtKB-SubCell"/>
</dbReference>
<protein>
    <recommendedName>
        <fullName evidence="6">dolichyl-diphosphooligosaccharide--protein glycotransferase</fullName>
        <ecNumber evidence="6">2.4.99.18</ecNumber>
    </recommendedName>
</protein>
<evidence type="ECO:0000256" key="16">
    <source>
        <dbReference type="SAM" id="Phobius"/>
    </source>
</evidence>
<proteinExistence type="inferred from homology"/>
<evidence type="ECO:0000256" key="1">
    <source>
        <dbReference type="ARBA" id="ARBA00001936"/>
    </source>
</evidence>
<comment type="cofactor">
    <cofactor evidence="1">
        <name>Mn(2+)</name>
        <dbReference type="ChEBI" id="CHEBI:29035"/>
    </cofactor>
</comment>
<dbReference type="Pfam" id="PF02516">
    <property type="entry name" value="STT3"/>
    <property type="match status" value="1"/>
</dbReference>
<dbReference type="PANTHER" id="PTHR13872:SF48">
    <property type="entry name" value="DOLICHYL-DIPHOSPHOOLIGOSACCHARIDE--PROTEIN GLYCOSYLTRANSFERASE SUBUNIT STT3A"/>
    <property type="match status" value="1"/>
</dbReference>
<comment type="cofactor">
    <cofactor evidence="2">
        <name>Mg(2+)</name>
        <dbReference type="ChEBI" id="CHEBI:18420"/>
    </cofactor>
</comment>
<evidence type="ECO:0000256" key="8">
    <source>
        <dbReference type="ARBA" id="ARBA00022679"/>
    </source>
</evidence>
<dbReference type="KEGG" id="bvg:104886342"/>
<dbReference type="eggNOG" id="KOG2292">
    <property type="taxonomic scope" value="Eukaryota"/>
</dbReference>
<dbReference type="OrthoDB" id="1686412at2759"/>
<accession>A0A0J7YLV1</accession>
<evidence type="ECO:0000256" key="13">
    <source>
        <dbReference type="ARBA" id="ARBA00023136"/>
    </source>
</evidence>
<dbReference type="InterPro" id="IPR003674">
    <property type="entry name" value="Oligo_trans_STT3"/>
</dbReference>
<dbReference type="Proteomes" id="UP000035740">
    <property type="component" value="Unassembled WGS sequence"/>
</dbReference>
<comment type="subcellular location">
    <subcellularLocation>
        <location evidence="3">Endomembrane system</location>
        <topology evidence="3">Multi-pass membrane protein</topology>
    </subcellularLocation>
</comment>
<dbReference type="GO" id="GO:0016020">
    <property type="term" value="C:membrane"/>
    <property type="evidence" value="ECO:0007669"/>
    <property type="project" value="InterPro"/>
</dbReference>
<feature type="transmembrane region" description="Helical" evidence="16">
    <location>
        <begin position="12"/>
        <end position="32"/>
    </location>
</feature>
<dbReference type="InterPro" id="IPR048307">
    <property type="entry name" value="STT3_N"/>
</dbReference>
<dbReference type="GO" id="GO:0046872">
    <property type="term" value="F:metal ion binding"/>
    <property type="evidence" value="ECO:0007669"/>
    <property type="project" value="UniProtKB-KW"/>
</dbReference>
<evidence type="ECO:0000256" key="15">
    <source>
        <dbReference type="ARBA" id="ARBA00048829"/>
    </source>
</evidence>
<evidence type="ECO:0000256" key="14">
    <source>
        <dbReference type="ARBA" id="ARBA00023211"/>
    </source>
</evidence>
<dbReference type="PANTHER" id="PTHR13872">
    <property type="entry name" value="DOLICHYL-DIPHOSPHOOLIGOSACCHARIDE--PROTEIN GLYCOSYLTRANSFERASE SUBUNIT"/>
    <property type="match status" value="1"/>
</dbReference>
<dbReference type="AlphaFoldDB" id="A0A0J7YLV1"/>
<keyword evidence="10" id="KW-0479">Metal-binding</keyword>